<feature type="domain" description="BON" evidence="1">
    <location>
        <begin position="53"/>
        <end position="122"/>
    </location>
</feature>
<proteinExistence type="predicted"/>
<feature type="domain" description="BON" evidence="1">
    <location>
        <begin position="131"/>
        <end position="199"/>
    </location>
</feature>
<evidence type="ECO:0000259" key="1">
    <source>
        <dbReference type="PROSITE" id="PS50914"/>
    </source>
</evidence>
<gene>
    <name evidence="2" type="ORF">DFP90_103324</name>
</gene>
<dbReference type="RefSeq" id="WP_115936403.1">
    <property type="nucleotide sequence ID" value="NZ_QRDW01000003.1"/>
</dbReference>
<accession>A0A3D9HPW8</accession>
<name>A0A3D9HPW8_9PROT</name>
<dbReference type="Pfam" id="PF04972">
    <property type="entry name" value="BON"/>
    <property type="match status" value="2"/>
</dbReference>
<organism evidence="2 3">
    <name type="scientific">Aestuariispira insulae</name>
    <dbReference type="NCBI Taxonomy" id="1461337"/>
    <lineage>
        <taxon>Bacteria</taxon>
        <taxon>Pseudomonadati</taxon>
        <taxon>Pseudomonadota</taxon>
        <taxon>Alphaproteobacteria</taxon>
        <taxon>Rhodospirillales</taxon>
        <taxon>Kiloniellaceae</taxon>
        <taxon>Aestuariispira</taxon>
    </lineage>
</organism>
<keyword evidence="3" id="KW-1185">Reference proteome</keyword>
<protein>
    <submittedName>
        <fullName evidence="2">Osmotically-inducible protein OsmY</fullName>
    </submittedName>
</protein>
<evidence type="ECO:0000313" key="3">
    <source>
        <dbReference type="Proteomes" id="UP000256845"/>
    </source>
</evidence>
<dbReference type="OrthoDB" id="8479706at2"/>
<dbReference type="EMBL" id="QRDW01000003">
    <property type="protein sequence ID" value="RED51522.1"/>
    <property type="molecule type" value="Genomic_DNA"/>
</dbReference>
<comment type="caution">
    <text evidence="2">The sequence shown here is derived from an EMBL/GenBank/DDBJ whole genome shotgun (WGS) entry which is preliminary data.</text>
</comment>
<evidence type="ECO:0000313" key="2">
    <source>
        <dbReference type="EMBL" id="RED51522.1"/>
    </source>
</evidence>
<dbReference type="PROSITE" id="PS50914">
    <property type="entry name" value="BON"/>
    <property type="match status" value="2"/>
</dbReference>
<reference evidence="2 3" key="1">
    <citation type="submission" date="2018-07" db="EMBL/GenBank/DDBJ databases">
        <title>Genomic Encyclopedia of Type Strains, Phase III (KMG-III): the genomes of soil and plant-associated and newly described type strains.</title>
        <authorList>
            <person name="Whitman W."/>
        </authorList>
    </citation>
    <scope>NUCLEOTIDE SEQUENCE [LARGE SCALE GENOMIC DNA]</scope>
    <source>
        <strain evidence="2 3">CECT 8488</strain>
    </source>
</reference>
<sequence length="200" mass="21799">MTQTTQFQAFRGARTVAILIGLAIASPLIASCGPPIAAIEMALEDRTGEQIAADAELKAGLIADVNNRMTTKLAALLTFDVYEGNVMITGEVESRDDRIKVAEVVNSHPDSKTVYNELQVVDPDAESNLVDDVVIKQKFFGKLATTAGVTQSNWRYQSVNGTLYLFGRALSQAEMNKVVAIARDTEKVRRVVNHAFVRAK</sequence>
<dbReference type="Proteomes" id="UP000256845">
    <property type="component" value="Unassembled WGS sequence"/>
</dbReference>
<dbReference type="AlphaFoldDB" id="A0A3D9HPW8"/>
<dbReference type="InterPro" id="IPR007055">
    <property type="entry name" value="BON_dom"/>
</dbReference>